<dbReference type="Proteomes" id="UP000198440">
    <property type="component" value="Unassembled WGS sequence"/>
</dbReference>
<dbReference type="OrthoDB" id="7871291at2"/>
<sequence length="114" mass="11563">MFRKSTSLVSTSALVMALVGPVAAPLAAQPQECLGHDLNDPALSIPMNAPAHTWTLYNLGPGAIVIRTSAGQILPGPAPSSEPEPVPFSGETGTSYAIALAGPGLTIVYICPGL</sequence>
<evidence type="ECO:0000313" key="2">
    <source>
        <dbReference type="EMBL" id="SNT00526.1"/>
    </source>
</evidence>
<reference evidence="2 3" key="1">
    <citation type="submission" date="2017-06" db="EMBL/GenBank/DDBJ databases">
        <authorList>
            <person name="Kim H.J."/>
            <person name="Triplett B.A."/>
        </authorList>
    </citation>
    <scope>NUCLEOTIDE SEQUENCE [LARGE SCALE GENOMIC DNA]</scope>
    <source>
        <strain evidence="2 3">DSM 11445</strain>
    </source>
</reference>
<accession>A0A239J3B3</accession>
<organism evidence="2 3">
    <name type="scientific">Antarctobacter heliothermus</name>
    <dbReference type="NCBI Taxonomy" id="74033"/>
    <lineage>
        <taxon>Bacteria</taxon>
        <taxon>Pseudomonadati</taxon>
        <taxon>Pseudomonadota</taxon>
        <taxon>Alphaproteobacteria</taxon>
        <taxon>Rhodobacterales</taxon>
        <taxon>Roseobacteraceae</taxon>
        <taxon>Antarctobacter</taxon>
    </lineage>
</organism>
<dbReference type="RefSeq" id="WP_089279540.1">
    <property type="nucleotide sequence ID" value="NZ_FZON01000048.1"/>
</dbReference>
<dbReference type="EMBL" id="FZON01000048">
    <property type="protein sequence ID" value="SNT00526.1"/>
    <property type="molecule type" value="Genomic_DNA"/>
</dbReference>
<protein>
    <submittedName>
        <fullName evidence="2">Uncharacterized protein</fullName>
    </submittedName>
</protein>
<feature type="signal peptide" evidence="1">
    <location>
        <begin position="1"/>
        <end position="28"/>
    </location>
</feature>
<evidence type="ECO:0000256" key="1">
    <source>
        <dbReference type="SAM" id="SignalP"/>
    </source>
</evidence>
<evidence type="ECO:0000313" key="3">
    <source>
        <dbReference type="Proteomes" id="UP000198440"/>
    </source>
</evidence>
<name>A0A239J3B3_9RHOB</name>
<feature type="chain" id="PRO_5012489573" evidence="1">
    <location>
        <begin position="29"/>
        <end position="114"/>
    </location>
</feature>
<keyword evidence="1" id="KW-0732">Signal</keyword>
<dbReference type="AlphaFoldDB" id="A0A239J3B3"/>
<proteinExistence type="predicted"/>
<gene>
    <name evidence="2" type="ORF">SAMN04488078_104838</name>
</gene>